<dbReference type="InParanoid" id="A0A1I1ZGM8"/>
<feature type="domain" description="Endonuclease/exonuclease/phosphatase" evidence="1">
    <location>
        <begin position="53"/>
        <end position="334"/>
    </location>
</feature>
<organism evidence="2 3">
    <name type="scientific">Thermophagus xiamenensis</name>
    <dbReference type="NCBI Taxonomy" id="385682"/>
    <lineage>
        <taxon>Bacteria</taxon>
        <taxon>Pseudomonadati</taxon>
        <taxon>Bacteroidota</taxon>
        <taxon>Bacteroidia</taxon>
        <taxon>Marinilabiliales</taxon>
        <taxon>Marinilabiliaceae</taxon>
        <taxon>Thermophagus</taxon>
    </lineage>
</organism>
<dbReference type="Pfam" id="PF03372">
    <property type="entry name" value="Exo_endo_phos"/>
    <property type="match status" value="1"/>
</dbReference>
<evidence type="ECO:0000313" key="3">
    <source>
        <dbReference type="Proteomes" id="UP000181976"/>
    </source>
</evidence>
<keyword evidence="2" id="KW-0269">Exonuclease</keyword>
<dbReference type="PANTHER" id="PTHR14859:SF1">
    <property type="entry name" value="PGAP2-INTERACTING PROTEIN"/>
    <property type="match status" value="1"/>
</dbReference>
<keyword evidence="3" id="KW-1185">Reference proteome</keyword>
<dbReference type="GO" id="GO:0004519">
    <property type="term" value="F:endonuclease activity"/>
    <property type="evidence" value="ECO:0007669"/>
    <property type="project" value="UniProtKB-KW"/>
</dbReference>
<dbReference type="eggNOG" id="COG3568">
    <property type="taxonomic scope" value="Bacteria"/>
</dbReference>
<dbReference type="Gene3D" id="3.60.10.10">
    <property type="entry name" value="Endonuclease/exonuclease/phosphatase"/>
    <property type="match status" value="1"/>
</dbReference>
<reference evidence="2 3" key="1">
    <citation type="submission" date="2016-10" db="EMBL/GenBank/DDBJ databases">
        <authorList>
            <person name="de Groot N.N."/>
        </authorList>
    </citation>
    <scope>NUCLEOTIDE SEQUENCE [LARGE SCALE GENOMIC DNA]</scope>
    <source>
        <strain evidence="2 3">DSM 19012</strain>
    </source>
</reference>
<dbReference type="InterPro" id="IPR005135">
    <property type="entry name" value="Endo/exonuclease/phosphatase"/>
</dbReference>
<dbReference type="STRING" id="385682.SAMN05444380_109101"/>
<dbReference type="InterPro" id="IPR036691">
    <property type="entry name" value="Endo/exonu/phosph_ase_sf"/>
</dbReference>
<keyword evidence="2" id="KW-0540">Nuclease</keyword>
<sequence length="394" mass="45115">MKLAILSIALLLIVAGCDPFHTHLSENDVYYYSKRTDNCQTSESYSGDTIKVMTWNIKFGGGRIDFFFDCHGQRVIMDSAEVFANLEGITQFIQTIKPHILFVQEIDINSKRSAYINQVEWILANTHFNYAVYTPQWKADYIPSNGLGKINSGSAIFSVTPLFSAKRLALPLIQEQNFLVRYFYLRRNLLDVCTNIGGDTIHLLTTHLAAYSTDGTKKKQLDIVYNYLDSLDINGFPFIIGGDFNTLPPGTHKVKGFPDSACKGEFEADDYSGEEEWMRPFYNRFNPAIPLSLYESNNQPFFTHSTSAHHFWNRKLDYIFTNLKLLPQSSVTYQSIKTDETSMAVFYHKRTCINFIKPCEFHSANEINKKYTNEIQTMKLSDHCAISTVIVFNK</sequence>
<dbReference type="GO" id="GO:0016020">
    <property type="term" value="C:membrane"/>
    <property type="evidence" value="ECO:0007669"/>
    <property type="project" value="GOC"/>
</dbReference>
<keyword evidence="2" id="KW-0255">Endonuclease</keyword>
<dbReference type="GO" id="GO:0006506">
    <property type="term" value="P:GPI anchor biosynthetic process"/>
    <property type="evidence" value="ECO:0007669"/>
    <property type="project" value="TreeGrafter"/>
</dbReference>
<dbReference type="SUPFAM" id="SSF56219">
    <property type="entry name" value="DNase I-like"/>
    <property type="match status" value="1"/>
</dbReference>
<accession>A0A1I1ZGM8</accession>
<dbReference type="PANTHER" id="PTHR14859">
    <property type="entry name" value="CALCOFLUOR WHITE HYPERSENSITIVE PROTEIN PRECURSOR"/>
    <property type="match status" value="1"/>
</dbReference>
<keyword evidence="2" id="KW-0378">Hydrolase</keyword>
<dbReference type="OrthoDB" id="712861at2"/>
<gene>
    <name evidence="2" type="ORF">SAMN05444380_109101</name>
</gene>
<evidence type="ECO:0000313" key="2">
    <source>
        <dbReference type="EMBL" id="SFE30869.1"/>
    </source>
</evidence>
<protein>
    <submittedName>
        <fullName evidence="2">Metal-dependent hydrolase, endonuclease/exonuclease/phosphatase family</fullName>
    </submittedName>
</protein>
<dbReference type="InterPro" id="IPR051916">
    <property type="entry name" value="GPI-anchor_lipid_remodeler"/>
</dbReference>
<proteinExistence type="predicted"/>
<name>A0A1I1ZGM8_9BACT</name>
<evidence type="ECO:0000259" key="1">
    <source>
        <dbReference type="Pfam" id="PF03372"/>
    </source>
</evidence>
<dbReference type="PROSITE" id="PS51257">
    <property type="entry name" value="PROKAR_LIPOPROTEIN"/>
    <property type="match status" value="1"/>
</dbReference>
<dbReference type="RefSeq" id="WP_010526315.1">
    <property type="nucleotide sequence ID" value="NZ_AFSL01000008.1"/>
</dbReference>
<dbReference type="EMBL" id="FONA01000009">
    <property type="protein sequence ID" value="SFE30869.1"/>
    <property type="molecule type" value="Genomic_DNA"/>
</dbReference>
<dbReference type="GO" id="GO:0004527">
    <property type="term" value="F:exonuclease activity"/>
    <property type="evidence" value="ECO:0007669"/>
    <property type="project" value="UniProtKB-KW"/>
</dbReference>
<dbReference type="Proteomes" id="UP000181976">
    <property type="component" value="Unassembled WGS sequence"/>
</dbReference>
<dbReference type="AlphaFoldDB" id="A0A1I1ZGM8"/>